<reference evidence="11" key="2">
    <citation type="submission" date="2025-08" db="UniProtKB">
        <authorList>
            <consortium name="RefSeq"/>
        </authorList>
    </citation>
    <scope>IDENTIFICATION</scope>
    <source>
        <tissue evidence="11">Young leaves</tissue>
    </source>
</reference>
<dbReference type="RefSeq" id="XP_008808432.1">
    <property type="nucleotide sequence ID" value="XM_008810210.4"/>
</dbReference>
<dbReference type="Proteomes" id="UP000228380">
    <property type="component" value="Chromosome 11"/>
</dbReference>
<dbReference type="NCBIfam" id="TIGR01569">
    <property type="entry name" value="A_tha_TIGR01569"/>
    <property type="match status" value="1"/>
</dbReference>
<feature type="domain" description="Casparian strip membrane protein" evidence="9">
    <location>
        <begin position="19"/>
        <end position="155"/>
    </location>
</feature>
<protein>
    <recommendedName>
        <fullName evidence="8">CASP-like protein</fullName>
    </recommendedName>
</protein>
<evidence type="ECO:0000256" key="8">
    <source>
        <dbReference type="RuleBase" id="RU361233"/>
    </source>
</evidence>
<evidence type="ECO:0000256" key="4">
    <source>
        <dbReference type="ARBA" id="ARBA00022475"/>
    </source>
</evidence>
<sequence>MRNGADTTLSSSNDHHQLLRFLDFFLRLSVIPLSVASLWVMASNKQTNDAYGKVEFSNLSGLRYLVGINAISTGYAIASVLLLCLRCFNSDWYLFISDQVMAYLMVTSGSAVAEVLYLAHEGDRKVSWSEVCSYYGMFCSKIKVSLALHFVALVCFIVLSLISAYRVFSKFEAPSLLSEEVGEQE</sequence>
<evidence type="ECO:0000256" key="6">
    <source>
        <dbReference type="ARBA" id="ARBA00022989"/>
    </source>
</evidence>
<evidence type="ECO:0000256" key="5">
    <source>
        <dbReference type="ARBA" id="ARBA00022692"/>
    </source>
</evidence>
<dbReference type="GO" id="GO:0005886">
    <property type="term" value="C:plasma membrane"/>
    <property type="evidence" value="ECO:0007669"/>
    <property type="project" value="UniProtKB-SubCell"/>
</dbReference>
<keyword evidence="6 8" id="KW-1133">Transmembrane helix</keyword>
<evidence type="ECO:0000256" key="3">
    <source>
        <dbReference type="ARBA" id="ARBA00011489"/>
    </source>
</evidence>
<proteinExistence type="inferred from homology"/>
<dbReference type="InterPro" id="IPR006459">
    <property type="entry name" value="CASP/CASPL"/>
</dbReference>
<comment type="subcellular location">
    <subcellularLocation>
        <location evidence="1 8">Cell membrane</location>
        <topology evidence="1 8">Multi-pass membrane protein</topology>
    </subcellularLocation>
</comment>
<name>A0A8B7CXT1_PHODC</name>
<gene>
    <name evidence="11" type="primary">LOC103720492</name>
</gene>
<dbReference type="GeneID" id="103720492"/>
<keyword evidence="5 8" id="KW-0812">Transmembrane</keyword>
<dbReference type="AlphaFoldDB" id="A0A8B7CXT1"/>
<dbReference type="PANTHER" id="PTHR33573:SF30">
    <property type="entry name" value="CASP-LIKE PROTEIN 2C1-RELATED"/>
    <property type="match status" value="1"/>
</dbReference>
<keyword evidence="4 8" id="KW-1003">Cell membrane</keyword>
<dbReference type="Pfam" id="PF04535">
    <property type="entry name" value="CASP_dom"/>
    <property type="match status" value="1"/>
</dbReference>
<evidence type="ECO:0000256" key="7">
    <source>
        <dbReference type="ARBA" id="ARBA00023136"/>
    </source>
</evidence>
<comment type="caution">
    <text evidence="8">Lacks conserved residue(s) required for the propagation of feature annotation.</text>
</comment>
<reference evidence="10" key="1">
    <citation type="journal article" date="2019" name="Nat. Commun.">
        <title>Genome-wide association mapping of date palm fruit traits.</title>
        <authorList>
            <person name="Hazzouri K.M."/>
            <person name="Gros-Balthazard M."/>
            <person name="Flowers J.M."/>
            <person name="Copetti D."/>
            <person name="Lemansour A."/>
            <person name="Lebrun M."/>
            <person name="Masmoudi K."/>
            <person name="Ferrand S."/>
            <person name="Dhar M.I."/>
            <person name="Fresquez Z.A."/>
            <person name="Rosas U."/>
            <person name="Zhang J."/>
            <person name="Talag J."/>
            <person name="Lee S."/>
            <person name="Kudrna D."/>
            <person name="Powell R.F."/>
            <person name="Leitch I.J."/>
            <person name="Krueger R.R."/>
            <person name="Wing R.A."/>
            <person name="Amiri K.M.A."/>
            <person name="Purugganan M.D."/>
        </authorList>
    </citation>
    <scope>NUCLEOTIDE SEQUENCE [LARGE SCALE GENOMIC DNA]</scope>
    <source>
        <strain evidence="10">cv. Khalas</strain>
    </source>
</reference>
<evidence type="ECO:0000313" key="10">
    <source>
        <dbReference type="Proteomes" id="UP000228380"/>
    </source>
</evidence>
<dbReference type="PANTHER" id="PTHR33573">
    <property type="entry name" value="CASP-LIKE PROTEIN 4A4"/>
    <property type="match status" value="1"/>
</dbReference>
<evidence type="ECO:0000313" key="11">
    <source>
        <dbReference type="RefSeq" id="XP_008808432.1"/>
    </source>
</evidence>
<keyword evidence="7 8" id="KW-0472">Membrane</keyword>
<accession>A0A8B7CXT1</accession>
<feature type="transmembrane region" description="Helical" evidence="8">
    <location>
        <begin position="146"/>
        <end position="168"/>
    </location>
</feature>
<dbReference type="OrthoDB" id="755577at2759"/>
<dbReference type="KEGG" id="pda:103720492"/>
<dbReference type="InterPro" id="IPR006702">
    <property type="entry name" value="CASP_dom"/>
</dbReference>
<evidence type="ECO:0000256" key="2">
    <source>
        <dbReference type="ARBA" id="ARBA00007651"/>
    </source>
</evidence>
<comment type="subunit">
    <text evidence="3 8">Homodimer and heterodimers.</text>
</comment>
<evidence type="ECO:0000256" key="1">
    <source>
        <dbReference type="ARBA" id="ARBA00004651"/>
    </source>
</evidence>
<feature type="transmembrane region" description="Helical" evidence="8">
    <location>
        <begin position="62"/>
        <end position="88"/>
    </location>
</feature>
<organism evidence="10 11">
    <name type="scientific">Phoenix dactylifera</name>
    <name type="common">Date palm</name>
    <dbReference type="NCBI Taxonomy" id="42345"/>
    <lineage>
        <taxon>Eukaryota</taxon>
        <taxon>Viridiplantae</taxon>
        <taxon>Streptophyta</taxon>
        <taxon>Embryophyta</taxon>
        <taxon>Tracheophyta</taxon>
        <taxon>Spermatophyta</taxon>
        <taxon>Magnoliopsida</taxon>
        <taxon>Liliopsida</taxon>
        <taxon>Arecaceae</taxon>
        <taxon>Coryphoideae</taxon>
        <taxon>Phoeniceae</taxon>
        <taxon>Phoenix</taxon>
    </lineage>
</organism>
<feature type="transmembrane region" description="Helical" evidence="8">
    <location>
        <begin position="21"/>
        <end position="42"/>
    </location>
</feature>
<evidence type="ECO:0000259" key="9">
    <source>
        <dbReference type="Pfam" id="PF04535"/>
    </source>
</evidence>
<comment type="similarity">
    <text evidence="2 8">Belongs to the Casparian strip membrane proteins (CASP) family.</text>
</comment>
<keyword evidence="10" id="KW-1185">Reference proteome</keyword>